<dbReference type="EMBL" id="HE573018">
    <property type="protein sequence ID" value="CCC46763.1"/>
    <property type="molecule type" value="Genomic_DNA"/>
</dbReference>
<feature type="compositionally biased region" description="Basic residues" evidence="1">
    <location>
        <begin position="77"/>
        <end position="94"/>
    </location>
</feature>
<feature type="compositionally biased region" description="Polar residues" evidence="1">
    <location>
        <begin position="1"/>
        <end position="11"/>
    </location>
</feature>
<feature type="region of interest" description="Disordered" evidence="1">
    <location>
        <begin position="1"/>
        <end position="94"/>
    </location>
</feature>
<gene>
    <name evidence="2" type="ORF">TVY486_0201770</name>
</gene>
<dbReference type="VEuPathDB" id="TriTrypDB:TvY486_0201770"/>
<proteinExistence type="predicted"/>
<feature type="compositionally biased region" description="Polar residues" evidence="1">
    <location>
        <begin position="66"/>
        <end position="76"/>
    </location>
</feature>
<evidence type="ECO:0000256" key="1">
    <source>
        <dbReference type="SAM" id="MobiDB-lite"/>
    </source>
</evidence>
<accession>G0TS39</accession>
<protein>
    <submittedName>
        <fullName evidence="2">Uncharacterized protein</fullName>
    </submittedName>
</protein>
<feature type="non-terminal residue" evidence="2">
    <location>
        <position position="94"/>
    </location>
</feature>
<evidence type="ECO:0000313" key="2">
    <source>
        <dbReference type="EMBL" id="CCC46763.1"/>
    </source>
</evidence>
<reference evidence="2" key="1">
    <citation type="journal article" date="2012" name="Proc. Natl. Acad. Sci. U.S.A.">
        <title>Antigenic diversity is generated by distinct evolutionary mechanisms in African trypanosome species.</title>
        <authorList>
            <person name="Jackson A.P."/>
            <person name="Berry A."/>
            <person name="Aslett M."/>
            <person name="Allison H.C."/>
            <person name="Burton P."/>
            <person name="Vavrova-Anderson J."/>
            <person name="Brown R."/>
            <person name="Browne H."/>
            <person name="Corton N."/>
            <person name="Hauser H."/>
            <person name="Gamble J."/>
            <person name="Gilderthorp R."/>
            <person name="Marcello L."/>
            <person name="McQuillan J."/>
            <person name="Otto T.D."/>
            <person name="Quail M.A."/>
            <person name="Sanders M.J."/>
            <person name="van Tonder A."/>
            <person name="Ginger M.L."/>
            <person name="Field M.C."/>
            <person name="Barry J.D."/>
            <person name="Hertz-Fowler C."/>
            <person name="Berriman M."/>
        </authorList>
    </citation>
    <scope>NUCLEOTIDE SEQUENCE</scope>
    <source>
        <strain evidence="2">Y486</strain>
    </source>
</reference>
<dbReference type="AlphaFoldDB" id="G0TS39"/>
<sequence length="94" mass="10303">MHPRAKTQQPHNAAWPPGGRPCTGVIPLKNGQHSGEHRLGQNGKGGQDHAQISCGKDVSSRPAHTATRSRQNQGQRNLRHTSTHTRICHRPTAR</sequence>
<name>G0TS39_TRYVY</name>
<organism evidence="2">
    <name type="scientific">Trypanosoma vivax (strain Y486)</name>
    <dbReference type="NCBI Taxonomy" id="1055687"/>
    <lineage>
        <taxon>Eukaryota</taxon>
        <taxon>Discoba</taxon>
        <taxon>Euglenozoa</taxon>
        <taxon>Kinetoplastea</taxon>
        <taxon>Metakinetoplastina</taxon>
        <taxon>Trypanosomatida</taxon>
        <taxon>Trypanosomatidae</taxon>
        <taxon>Trypanosoma</taxon>
        <taxon>Duttonella</taxon>
    </lineage>
</organism>